<dbReference type="EMBL" id="OKRB01000001">
    <property type="protein sequence ID" value="SPE17371.1"/>
    <property type="molecule type" value="Genomic_DNA"/>
</dbReference>
<evidence type="ECO:0000313" key="3">
    <source>
        <dbReference type="Proteomes" id="UP000239735"/>
    </source>
</evidence>
<gene>
    <name evidence="2" type="ORF">SBA5_10057</name>
</gene>
<reference evidence="3" key="1">
    <citation type="submission" date="2018-02" db="EMBL/GenBank/DDBJ databases">
        <authorList>
            <person name="Hausmann B."/>
        </authorList>
    </citation>
    <scope>NUCLEOTIDE SEQUENCE [LARGE SCALE GENOMIC DNA]</scope>
    <source>
        <strain evidence="3">Peat soil MAG SbA5</strain>
    </source>
</reference>
<dbReference type="AlphaFoldDB" id="A0A2N9L2E0"/>
<dbReference type="Proteomes" id="UP000239735">
    <property type="component" value="Unassembled WGS sequence"/>
</dbReference>
<feature type="compositionally biased region" description="Low complexity" evidence="1">
    <location>
        <begin position="48"/>
        <end position="69"/>
    </location>
</feature>
<evidence type="ECO:0000313" key="2">
    <source>
        <dbReference type="EMBL" id="SPE17371.1"/>
    </source>
</evidence>
<evidence type="ECO:0000256" key="1">
    <source>
        <dbReference type="SAM" id="MobiDB-lite"/>
    </source>
</evidence>
<proteinExistence type="predicted"/>
<organism evidence="2 3">
    <name type="scientific">Candidatus Sulfuritelmatomonas gaucii</name>
    <dbReference type="NCBI Taxonomy" id="2043161"/>
    <lineage>
        <taxon>Bacteria</taxon>
        <taxon>Pseudomonadati</taxon>
        <taxon>Acidobacteriota</taxon>
        <taxon>Terriglobia</taxon>
        <taxon>Terriglobales</taxon>
        <taxon>Acidobacteriaceae</taxon>
        <taxon>Candidatus Sulfuritelmatomonas</taxon>
    </lineage>
</organism>
<sequence>MPISRCLASTDCTCCPDGATPRAKRPHATTQSACPATISSTWERATLPAASRAESPSTSTPTTSPTSATGLIQGPASATRSFGSALHQPCVSTRTTLFSCQLLAFSLRRDKLDQFGMREKHEASS</sequence>
<accession>A0A2N9L2E0</accession>
<feature type="region of interest" description="Disordered" evidence="1">
    <location>
        <begin position="45"/>
        <end position="80"/>
    </location>
</feature>
<protein>
    <submittedName>
        <fullName evidence="2">Uncharacterized protein</fullName>
    </submittedName>
</protein>
<name>A0A2N9L2E0_9BACT</name>